<evidence type="ECO:0000313" key="2">
    <source>
        <dbReference type="EMBL" id="GMM44529.1"/>
    </source>
</evidence>
<comment type="caution">
    <text evidence="2">The sequence shown here is derived from an EMBL/GenBank/DDBJ whole genome shotgun (WGS) entry which is preliminary data.</text>
</comment>
<protein>
    <submittedName>
        <fullName evidence="2">Uncharacterized protein</fullName>
    </submittedName>
</protein>
<accession>A0AAV5QZ87</accession>
<feature type="compositionally biased region" description="Basic and acidic residues" evidence="1">
    <location>
        <begin position="1"/>
        <end position="12"/>
    </location>
</feature>
<name>A0AAV5QZ87_PICKL</name>
<feature type="region of interest" description="Disordered" evidence="1">
    <location>
        <begin position="55"/>
        <end position="85"/>
    </location>
</feature>
<evidence type="ECO:0000313" key="3">
    <source>
        <dbReference type="Proteomes" id="UP001378960"/>
    </source>
</evidence>
<evidence type="ECO:0000256" key="1">
    <source>
        <dbReference type="SAM" id="MobiDB-lite"/>
    </source>
</evidence>
<keyword evidence="3" id="KW-1185">Reference proteome</keyword>
<gene>
    <name evidence="2" type="ORF">DAPK24_011040</name>
</gene>
<feature type="compositionally biased region" description="Basic residues" evidence="1">
    <location>
        <begin position="13"/>
        <end position="25"/>
    </location>
</feature>
<feature type="region of interest" description="Disordered" evidence="1">
    <location>
        <begin position="1"/>
        <end position="27"/>
    </location>
</feature>
<organism evidence="2 3">
    <name type="scientific">Pichia kluyveri</name>
    <name type="common">Yeast</name>
    <dbReference type="NCBI Taxonomy" id="36015"/>
    <lineage>
        <taxon>Eukaryota</taxon>
        <taxon>Fungi</taxon>
        <taxon>Dikarya</taxon>
        <taxon>Ascomycota</taxon>
        <taxon>Saccharomycotina</taxon>
        <taxon>Pichiomycetes</taxon>
        <taxon>Pichiales</taxon>
        <taxon>Pichiaceae</taxon>
        <taxon>Pichia</taxon>
    </lineage>
</organism>
<reference evidence="2 3" key="1">
    <citation type="journal article" date="2023" name="Elife">
        <title>Identification of key yeast species and microbe-microbe interactions impacting larval growth of Drosophila in the wild.</title>
        <authorList>
            <person name="Mure A."/>
            <person name="Sugiura Y."/>
            <person name="Maeda R."/>
            <person name="Honda K."/>
            <person name="Sakurai N."/>
            <person name="Takahashi Y."/>
            <person name="Watada M."/>
            <person name="Katoh T."/>
            <person name="Gotoh A."/>
            <person name="Gotoh Y."/>
            <person name="Taniguchi I."/>
            <person name="Nakamura K."/>
            <person name="Hayashi T."/>
            <person name="Katayama T."/>
            <person name="Uemura T."/>
            <person name="Hattori Y."/>
        </authorList>
    </citation>
    <scope>NUCLEOTIDE SEQUENCE [LARGE SCALE GENOMIC DNA]</scope>
    <source>
        <strain evidence="2 3">PK-24</strain>
    </source>
</reference>
<dbReference type="AlphaFoldDB" id="A0AAV5QZ87"/>
<dbReference type="EMBL" id="BTGB01000001">
    <property type="protein sequence ID" value="GMM44529.1"/>
    <property type="molecule type" value="Genomic_DNA"/>
</dbReference>
<sequence>MLNTKNKNDKIKKPNKPLTKTKQKSMSKSVKAMIEKMDNNTTEDDIMNIMMSMETNTDTKATVDGNESDPESKKEVGLSSLNTDKLKEDLANDVKTEEKQKKVQSDIAEQLKLIDDFTL</sequence>
<dbReference type="Proteomes" id="UP001378960">
    <property type="component" value="Unassembled WGS sequence"/>
</dbReference>
<proteinExistence type="predicted"/>